<keyword evidence="1" id="KW-0812">Transmembrane</keyword>
<dbReference type="EMBL" id="AMRA01000023">
    <property type="protein sequence ID" value="EKF25101.1"/>
    <property type="molecule type" value="Genomic_DNA"/>
</dbReference>
<dbReference type="Proteomes" id="UP000006265">
    <property type="component" value="Unassembled WGS sequence"/>
</dbReference>
<protein>
    <submittedName>
        <fullName evidence="2">Putative membrane protein</fullName>
    </submittedName>
</protein>
<name>K5BHS0_MYCHD</name>
<organism evidence="2 3">
    <name type="scientific">Mycolicibacterium hassiacum (strain DSM 44199 / CIP 105218 / JCM 12690 / 3849)</name>
    <name type="common">Mycobacterium hassiacum</name>
    <dbReference type="NCBI Taxonomy" id="1122247"/>
    <lineage>
        <taxon>Bacteria</taxon>
        <taxon>Bacillati</taxon>
        <taxon>Actinomycetota</taxon>
        <taxon>Actinomycetes</taxon>
        <taxon>Mycobacteriales</taxon>
        <taxon>Mycobacteriaceae</taxon>
        <taxon>Mycolicibacterium</taxon>
    </lineage>
</organism>
<keyword evidence="1" id="KW-0472">Membrane</keyword>
<feature type="transmembrane region" description="Helical" evidence="1">
    <location>
        <begin position="80"/>
        <end position="99"/>
    </location>
</feature>
<reference evidence="2 3" key="1">
    <citation type="journal article" date="2012" name="J. Bacteriol.">
        <title>Genome sequence of Mycobacterium hassiacum DSM 44199, a rare source of heat-stable mycobacterial proteins.</title>
        <authorList>
            <person name="Tiago I."/>
            <person name="Maranha A."/>
            <person name="Mendes V."/>
            <person name="Alarico S."/>
            <person name="Moynihan P.J."/>
            <person name="Clarke A.J."/>
            <person name="Macedo-Ribeiro S."/>
            <person name="Pereira P.J."/>
            <person name="Empadinhas N."/>
        </authorList>
    </citation>
    <scope>NUCLEOTIDE SEQUENCE [LARGE SCALE GENOMIC DNA]</scope>
    <source>
        <strain evidence="3">DSM 44199 / CIP 105218 / JCM 12690 / 3849</strain>
    </source>
</reference>
<keyword evidence="1" id="KW-1133">Transmembrane helix</keyword>
<evidence type="ECO:0000313" key="3">
    <source>
        <dbReference type="Proteomes" id="UP000006265"/>
    </source>
</evidence>
<dbReference type="AlphaFoldDB" id="K5BHS0"/>
<gene>
    <name evidence="2" type="ORF">C731_0844</name>
</gene>
<proteinExistence type="predicted"/>
<feature type="transmembrane region" description="Helical" evidence="1">
    <location>
        <begin position="46"/>
        <end position="68"/>
    </location>
</feature>
<dbReference type="RefSeq" id="WP_005625011.1">
    <property type="nucleotide sequence ID" value="NZ_AMRA01000023.1"/>
</dbReference>
<sequence>MTAPVEPGKRPEDVDTGFWLWAVALPLLTIGRIVDVVSGGAGRVPAAAVGLSVLFVVAVAAVTAALLVLLRDGYRWSRTVLTGGGVATVVVMATNLFGAERPDGVAVAYAICVILGSVAVAGGVYLLHRKDADAFFTR</sequence>
<dbReference type="OrthoDB" id="4627335at2"/>
<dbReference type="PATRIC" id="fig|1122247.3.peg.810"/>
<feature type="transmembrane region" description="Helical" evidence="1">
    <location>
        <begin position="105"/>
        <end position="128"/>
    </location>
</feature>
<dbReference type="eggNOG" id="ENOG5031HQR">
    <property type="taxonomic scope" value="Bacteria"/>
</dbReference>
<keyword evidence="3" id="KW-1185">Reference proteome</keyword>
<evidence type="ECO:0000313" key="2">
    <source>
        <dbReference type="EMBL" id="EKF25101.1"/>
    </source>
</evidence>
<comment type="caution">
    <text evidence="2">The sequence shown here is derived from an EMBL/GenBank/DDBJ whole genome shotgun (WGS) entry which is preliminary data.</text>
</comment>
<accession>K5BHS0</accession>
<feature type="transmembrane region" description="Helical" evidence="1">
    <location>
        <begin position="18"/>
        <end position="34"/>
    </location>
</feature>
<evidence type="ECO:0000256" key="1">
    <source>
        <dbReference type="SAM" id="Phobius"/>
    </source>
</evidence>